<evidence type="ECO:0000313" key="1">
    <source>
        <dbReference type="EMBL" id="VDO91892.1"/>
    </source>
</evidence>
<dbReference type="AlphaFoldDB" id="A0A183M427"/>
<keyword evidence="2" id="KW-1185">Reference proteome</keyword>
<organism evidence="1 2">
    <name type="scientific">Schistosoma margrebowiei</name>
    <dbReference type="NCBI Taxonomy" id="48269"/>
    <lineage>
        <taxon>Eukaryota</taxon>
        <taxon>Metazoa</taxon>
        <taxon>Spiralia</taxon>
        <taxon>Lophotrochozoa</taxon>
        <taxon>Platyhelminthes</taxon>
        <taxon>Trematoda</taxon>
        <taxon>Digenea</taxon>
        <taxon>Strigeidida</taxon>
        <taxon>Schistosomatoidea</taxon>
        <taxon>Schistosomatidae</taxon>
        <taxon>Schistosoma</taxon>
    </lineage>
</organism>
<dbReference type="EMBL" id="UZAI01005759">
    <property type="protein sequence ID" value="VDO91892.1"/>
    <property type="molecule type" value="Genomic_DNA"/>
</dbReference>
<protein>
    <submittedName>
        <fullName evidence="1">Uncharacterized protein</fullName>
    </submittedName>
</protein>
<gene>
    <name evidence="1" type="ORF">SMRZ_LOCUS10802</name>
</gene>
<dbReference type="Proteomes" id="UP000277204">
    <property type="component" value="Unassembled WGS sequence"/>
</dbReference>
<name>A0A183M427_9TREM</name>
<reference evidence="1 2" key="1">
    <citation type="submission" date="2018-11" db="EMBL/GenBank/DDBJ databases">
        <authorList>
            <consortium name="Pathogen Informatics"/>
        </authorList>
    </citation>
    <scope>NUCLEOTIDE SEQUENCE [LARGE SCALE GENOMIC DNA]</scope>
    <source>
        <strain evidence="1 2">Zambia</strain>
    </source>
</reference>
<evidence type="ECO:0000313" key="2">
    <source>
        <dbReference type="Proteomes" id="UP000277204"/>
    </source>
</evidence>
<accession>A0A183M427</accession>
<proteinExistence type="predicted"/>
<sequence>MVVGGSQQRILDLSLVLLGTRQQGVPVILRELMLPDLFRPGSFSFTIRDTNSKTQFCLKQIDFVYDNNKTIPVLDINDGKLQAFTTSNINNIPFEQVSGNSKSVAQ</sequence>